<dbReference type="CDD" id="cd02947">
    <property type="entry name" value="TRX_family"/>
    <property type="match status" value="1"/>
</dbReference>
<dbReference type="PROSITE" id="PS51352">
    <property type="entry name" value="THIOREDOXIN_2"/>
    <property type="match status" value="1"/>
</dbReference>
<reference evidence="4" key="1">
    <citation type="submission" date="2021-01" db="EMBL/GenBank/DDBJ databases">
        <title>Whole genome shotgun sequence of Acrocarpospora phusangensis NBRC 108782.</title>
        <authorList>
            <person name="Komaki H."/>
            <person name="Tamura T."/>
        </authorList>
    </citation>
    <scope>NUCLEOTIDE SEQUENCE</scope>
    <source>
        <strain evidence="4">NBRC 108782</strain>
    </source>
</reference>
<accession>A0A919QDV7</accession>
<dbReference type="InterPro" id="IPR013766">
    <property type="entry name" value="Thioredoxin_domain"/>
</dbReference>
<dbReference type="GO" id="GO:0015035">
    <property type="term" value="F:protein-disulfide reductase activity"/>
    <property type="evidence" value="ECO:0007669"/>
    <property type="project" value="TreeGrafter"/>
</dbReference>
<evidence type="ECO:0000313" key="4">
    <source>
        <dbReference type="EMBL" id="GIH26136.1"/>
    </source>
</evidence>
<dbReference type="PANTHER" id="PTHR45663:SF11">
    <property type="entry name" value="GEO12009P1"/>
    <property type="match status" value="1"/>
</dbReference>
<dbReference type="SUPFAM" id="SSF52833">
    <property type="entry name" value="Thioredoxin-like"/>
    <property type="match status" value="1"/>
</dbReference>
<dbReference type="Gene3D" id="3.40.30.10">
    <property type="entry name" value="Glutaredoxin"/>
    <property type="match status" value="1"/>
</dbReference>
<evidence type="ECO:0000259" key="3">
    <source>
        <dbReference type="PROSITE" id="PS51352"/>
    </source>
</evidence>
<evidence type="ECO:0000256" key="1">
    <source>
        <dbReference type="ARBA" id="ARBA00008987"/>
    </source>
</evidence>
<organism evidence="4 5">
    <name type="scientific">Acrocarpospora phusangensis</name>
    <dbReference type="NCBI Taxonomy" id="1070424"/>
    <lineage>
        <taxon>Bacteria</taxon>
        <taxon>Bacillati</taxon>
        <taxon>Actinomycetota</taxon>
        <taxon>Actinomycetes</taxon>
        <taxon>Streptosporangiales</taxon>
        <taxon>Streptosporangiaceae</taxon>
        <taxon>Acrocarpospora</taxon>
    </lineage>
</organism>
<dbReference type="RefSeq" id="WP_204042827.1">
    <property type="nucleotide sequence ID" value="NZ_BOOA01000036.1"/>
</dbReference>
<evidence type="ECO:0000313" key="5">
    <source>
        <dbReference type="Proteomes" id="UP000640052"/>
    </source>
</evidence>
<dbReference type="GO" id="GO:0045454">
    <property type="term" value="P:cell redox homeostasis"/>
    <property type="evidence" value="ECO:0007669"/>
    <property type="project" value="TreeGrafter"/>
</dbReference>
<name>A0A919QDV7_9ACTN</name>
<dbReference type="PANTHER" id="PTHR45663">
    <property type="entry name" value="GEO12009P1"/>
    <property type="match status" value="1"/>
</dbReference>
<dbReference type="InterPro" id="IPR036249">
    <property type="entry name" value="Thioredoxin-like_sf"/>
</dbReference>
<protein>
    <recommendedName>
        <fullName evidence="3">Thioredoxin domain-containing protein</fullName>
    </recommendedName>
</protein>
<comment type="similarity">
    <text evidence="1">Belongs to the thioredoxin family.</text>
</comment>
<evidence type="ECO:0000256" key="2">
    <source>
        <dbReference type="ARBA" id="ARBA00023284"/>
    </source>
</evidence>
<gene>
    <name evidence="4" type="ORF">Aph01nite_44460</name>
</gene>
<keyword evidence="5" id="KW-1185">Reference proteome</keyword>
<sequence length="428" mass="46293">MHRPAHALLCDCYRERSHNSFCSAFVLVVALGIEPTMGELRTVGTNRIIRFPEDSLPGVIRYLVLEDLPAEQLQGEFQPVGLVEIPGNVEITYVAGGPERLAELPEVDGLDLDNVRDEDLAVVARMEGLRDLSLSGDFTDEGLAELRGLRMLETLCLRSDRMTGDVALPDSPLLTVRLRGQALTDRVFIRLAELPLAVLAVTGDNITGSGLGALVTPPDLSYLRLGGLRLDPGQLRRLGRTRSLRVLSLAGAVDAEAVLSLAPPLREVDLDRVPRAACARLLFAGLAVNSLQAAPEYADAYARMLADHDSGPVVAERRRRISRPQQLHELLRGPVPVLLDFSAADSLACERLGPVLDRILAEYPDELAGAAIDVEESPTAAEYFGVESVPSVLLLHGGRELKRVTGSRSPADVIREVMSVLHAESVGV</sequence>
<dbReference type="Gene3D" id="3.80.10.10">
    <property type="entry name" value="Ribonuclease Inhibitor"/>
    <property type="match status" value="1"/>
</dbReference>
<feature type="domain" description="Thioredoxin" evidence="3">
    <location>
        <begin position="288"/>
        <end position="422"/>
    </location>
</feature>
<comment type="caution">
    <text evidence="4">The sequence shown here is derived from an EMBL/GenBank/DDBJ whole genome shotgun (WGS) entry which is preliminary data.</text>
</comment>
<dbReference type="GO" id="GO:0005829">
    <property type="term" value="C:cytosol"/>
    <property type="evidence" value="ECO:0007669"/>
    <property type="project" value="TreeGrafter"/>
</dbReference>
<proteinExistence type="inferred from homology"/>
<dbReference type="AlphaFoldDB" id="A0A919QDV7"/>
<dbReference type="EMBL" id="BOOA01000036">
    <property type="protein sequence ID" value="GIH26136.1"/>
    <property type="molecule type" value="Genomic_DNA"/>
</dbReference>
<dbReference type="Pfam" id="PF00085">
    <property type="entry name" value="Thioredoxin"/>
    <property type="match status" value="1"/>
</dbReference>
<dbReference type="InterPro" id="IPR032675">
    <property type="entry name" value="LRR_dom_sf"/>
</dbReference>
<dbReference type="Proteomes" id="UP000640052">
    <property type="component" value="Unassembled WGS sequence"/>
</dbReference>
<keyword evidence="2" id="KW-0676">Redox-active center</keyword>
<dbReference type="SUPFAM" id="SSF52047">
    <property type="entry name" value="RNI-like"/>
    <property type="match status" value="1"/>
</dbReference>